<evidence type="ECO:0000313" key="1">
    <source>
        <dbReference type="EMBL" id="MBW77513.1"/>
    </source>
</evidence>
<dbReference type="AlphaFoldDB" id="A0A2M4DIY5"/>
<proteinExistence type="predicted"/>
<name>A0A2M4DIY5_ANODA</name>
<reference evidence="1" key="1">
    <citation type="submission" date="2018-01" db="EMBL/GenBank/DDBJ databases">
        <title>An insight into the sialome of Amazonian anophelines.</title>
        <authorList>
            <person name="Ribeiro J.M."/>
            <person name="Scarpassa V."/>
            <person name="Calvo E."/>
        </authorList>
    </citation>
    <scope>NUCLEOTIDE SEQUENCE</scope>
</reference>
<dbReference type="EMBL" id="GGFL01013335">
    <property type="protein sequence ID" value="MBW77513.1"/>
    <property type="molecule type" value="Transcribed_RNA"/>
</dbReference>
<protein>
    <submittedName>
        <fullName evidence="1">Putative secreted protein</fullName>
    </submittedName>
</protein>
<sequence>MVAEVTERLSFSGSFALLPFRPAGCAACPPVGIGTRLSLFGSVPAAAFKPAFPLLSLSAISFAIISSFKSAYSKRNASISAALSSIFGTFADAF</sequence>
<accession>A0A2M4DIY5</accession>
<organism evidence="1">
    <name type="scientific">Anopheles darlingi</name>
    <name type="common">Mosquito</name>
    <dbReference type="NCBI Taxonomy" id="43151"/>
    <lineage>
        <taxon>Eukaryota</taxon>
        <taxon>Metazoa</taxon>
        <taxon>Ecdysozoa</taxon>
        <taxon>Arthropoda</taxon>
        <taxon>Hexapoda</taxon>
        <taxon>Insecta</taxon>
        <taxon>Pterygota</taxon>
        <taxon>Neoptera</taxon>
        <taxon>Endopterygota</taxon>
        <taxon>Diptera</taxon>
        <taxon>Nematocera</taxon>
        <taxon>Culicoidea</taxon>
        <taxon>Culicidae</taxon>
        <taxon>Anophelinae</taxon>
        <taxon>Anopheles</taxon>
    </lineage>
</organism>